<gene>
    <name evidence="1" type="ORF">F4821DRAFT_255338</name>
</gene>
<accession>A0ACC0DE38</accession>
<comment type="caution">
    <text evidence="1">The sequence shown here is derived from an EMBL/GenBank/DDBJ whole genome shotgun (WGS) entry which is preliminary data.</text>
</comment>
<organism evidence="1 2">
    <name type="scientific">Hypoxylon rubiginosum</name>
    <dbReference type="NCBI Taxonomy" id="110542"/>
    <lineage>
        <taxon>Eukaryota</taxon>
        <taxon>Fungi</taxon>
        <taxon>Dikarya</taxon>
        <taxon>Ascomycota</taxon>
        <taxon>Pezizomycotina</taxon>
        <taxon>Sordariomycetes</taxon>
        <taxon>Xylariomycetidae</taxon>
        <taxon>Xylariales</taxon>
        <taxon>Hypoxylaceae</taxon>
        <taxon>Hypoxylon</taxon>
    </lineage>
</organism>
<dbReference type="EMBL" id="MU394288">
    <property type="protein sequence ID" value="KAI6091051.1"/>
    <property type="molecule type" value="Genomic_DNA"/>
</dbReference>
<evidence type="ECO:0000313" key="1">
    <source>
        <dbReference type="EMBL" id="KAI6091051.1"/>
    </source>
</evidence>
<proteinExistence type="predicted"/>
<name>A0ACC0DE38_9PEZI</name>
<evidence type="ECO:0000313" key="2">
    <source>
        <dbReference type="Proteomes" id="UP001497680"/>
    </source>
</evidence>
<protein>
    <submittedName>
        <fullName evidence="1">Uncharacterized protein</fullName>
    </submittedName>
</protein>
<dbReference type="Proteomes" id="UP001497680">
    <property type="component" value="Unassembled WGS sequence"/>
</dbReference>
<keyword evidence="2" id="KW-1185">Reference proteome</keyword>
<sequence>MIVDLDVASSARFFTGVLLGRNGANALIDLLSTSSSSWVPHHLPLVVSPSIGSGSIADNGPPSRKRTRSSWTSSSPSRRSLAARRVPFCGVQGDEHHGHNDSGGEAGGTGSYEHVLGNNPNPTTSEPPSPEALSHRKGCYPGRQSLKRSRSRSGIVCLTAQLRLEPFSLDVDCPVCRERRRSDYFGITPDKYRKIIVLAVVEFFLLYQQDISKTACEHASSWD</sequence>
<reference evidence="1 2" key="1">
    <citation type="journal article" date="2022" name="New Phytol.">
        <title>Ecological generalism drives hyperdiversity of secondary metabolite gene clusters in xylarialean endophytes.</title>
        <authorList>
            <person name="Franco M.E.E."/>
            <person name="Wisecaver J.H."/>
            <person name="Arnold A.E."/>
            <person name="Ju Y.M."/>
            <person name="Slot J.C."/>
            <person name="Ahrendt S."/>
            <person name="Moore L.P."/>
            <person name="Eastman K.E."/>
            <person name="Scott K."/>
            <person name="Konkel Z."/>
            <person name="Mondo S.J."/>
            <person name="Kuo A."/>
            <person name="Hayes R.D."/>
            <person name="Haridas S."/>
            <person name="Andreopoulos B."/>
            <person name="Riley R."/>
            <person name="LaButti K."/>
            <person name="Pangilinan J."/>
            <person name="Lipzen A."/>
            <person name="Amirebrahimi M."/>
            <person name="Yan J."/>
            <person name="Adam C."/>
            <person name="Keymanesh K."/>
            <person name="Ng V."/>
            <person name="Louie K."/>
            <person name="Northen T."/>
            <person name="Drula E."/>
            <person name="Henrissat B."/>
            <person name="Hsieh H.M."/>
            <person name="Youens-Clark K."/>
            <person name="Lutzoni F."/>
            <person name="Miadlikowska J."/>
            <person name="Eastwood D.C."/>
            <person name="Hamelin R.C."/>
            <person name="Grigoriev I.V."/>
            <person name="U'Ren J.M."/>
        </authorList>
    </citation>
    <scope>NUCLEOTIDE SEQUENCE [LARGE SCALE GENOMIC DNA]</scope>
    <source>
        <strain evidence="1 2">ER1909</strain>
    </source>
</reference>